<dbReference type="AlphaFoldDB" id="W1NTM9"/>
<dbReference type="HOGENOM" id="CLU_1367868_0_0_1"/>
<keyword evidence="3" id="KW-1185">Reference proteome</keyword>
<accession>W1NTM9</accession>
<dbReference type="Gramene" id="ERM98867">
    <property type="protein sequence ID" value="ERM98867"/>
    <property type="gene ID" value="AMTR_s00355p00016100"/>
</dbReference>
<dbReference type="Proteomes" id="UP000017836">
    <property type="component" value="Unassembled WGS sequence"/>
</dbReference>
<sequence>MADCTKYCPPWKRFKNLPPASYPSSLSHSSGNMMNSPKYCPPWKRSKNLPPTSYPSPQSHSGGNLVDCPIYCPPWKKNLPPASYPSSQGHSARNRTRRGTWGFTQNYGRSTWRNPSIDYPSGSIKPRNMVKRPRNIAEVKVSNVIVQVSVVIEVVQKNFSKEHPKPIVERYARPGFWRSPPPSDVPMPGPRLLRSPPPQH</sequence>
<feature type="compositionally biased region" description="Pro residues" evidence="1">
    <location>
        <begin position="179"/>
        <end position="200"/>
    </location>
</feature>
<dbReference type="EMBL" id="KI395184">
    <property type="protein sequence ID" value="ERM98867.1"/>
    <property type="molecule type" value="Genomic_DNA"/>
</dbReference>
<organism evidence="2 3">
    <name type="scientific">Amborella trichopoda</name>
    <dbReference type="NCBI Taxonomy" id="13333"/>
    <lineage>
        <taxon>Eukaryota</taxon>
        <taxon>Viridiplantae</taxon>
        <taxon>Streptophyta</taxon>
        <taxon>Embryophyta</taxon>
        <taxon>Tracheophyta</taxon>
        <taxon>Spermatophyta</taxon>
        <taxon>Magnoliopsida</taxon>
        <taxon>Amborellales</taxon>
        <taxon>Amborellaceae</taxon>
        <taxon>Amborella</taxon>
    </lineage>
</organism>
<evidence type="ECO:0000313" key="2">
    <source>
        <dbReference type="EMBL" id="ERM98867.1"/>
    </source>
</evidence>
<proteinExistence type="predicted"/>
<protein>
    <submittedName>
        <fullName evidence="2">Uncharacterized protein</fullName>
    </submittedName>
</protein>
<evidence type="ECO:0000313" key="3">
    <source>
        <dbReference type="Proteomes" id="UP000017836"/>
    </source>
</evidence>
<evidence type="ECO:0000256" key="1">
    <source>
        <dbReference type="SAM" id="MobiDB-lite"/>
    </source>
</evidence>
<reference evidence="3" key="1">
    <citation type="journal article" date="2013" name="Science">
        <title>The Amborella genome and the evolution of flowering plants.</title>
        <authorList>
            <consortium name="Amborella Genome Project"/>
        </authorList>
    </citation>
    <scope>NUCLEOTIDE SEQUENCE [LARGE SCALE GENOMIC DNA]</scope>
</reference>
<gene>
    <name evidence="2" type="ORF">AMTR_s00355p00016100</name>
</gene>
<name>W1NTM9_AMBTC</name>
<feature type="region of interest" description="Disordered" evidence="1">
    <location>
        <begin position="173"/>
        <end position="200"/>
    </location>
</feature>